<dbReference type="EMBL" id="JAIWYP010000012">
    <property type="protein sequence ID" value="KAH3725422.1"/>
    <property type="molecule type" value="Genomic_DNA"/>
</dbReference>
<sequence>MRWVSLSCVIDIRRYVFSRLRAEKDLSLVPLVAGITRTWRRTRITSEKKRRDSEGKSRKNLTMSVMVLTSLFRTQGSTLRHVRQRLSSKIGCRAS</sequence>
<dbReference type="AlphaFoldDB" id="A0A9D4CJ19"/>
<organism evidence="1 2">
    <name type="scientific">Dreissena polymorpha</name>
    <name type="common">Zebra mussel</name>
    <name type="synonym">Mytilus polymorpha</name>
    <dbReference type="NCBI Taxonomy" id="45954"/>
    <lineage>
        <taxon>Eukaryota</taxon>
        <taxon>Metazoa</taxon>
        <taxon>Spiralia</taxon>
        <taxon>Lophotrochozoa</taxon>
        <taxon>Mollusca</taxon>
        <taxon>Bivalvia</taxon>
        <taxon>Autobranchia</taxon>
        <taxon>Heteroconchia</taxon>
        <taxon>Euheterodonta</taxon>
        <taxon>Imparidentia</taxon>
        <taxon>Neoheterodontei</taxon>
        <taxon>Myida</taxon>
        <taxon>Dreissenoidea</taxon>
        <taxon>Dreissenidae</taxon>
        <taxon>Dreissena</taxon>
    </lineage>
</organism>
<comment type="caution">
    <text evidence="1">The sequence shown here is derived from an EMBL/GenBank/DDBJ whole genome shotgun (WGS) entry which is preliminary data.</text>
</comment>
<accession>A0A9D4CJ19</accession>
<name>A0A9D4CJ19_DREPO</name>
<gene>
    <name evidence="1" type="ORF">DPMN_051255</name>
</gene>
<reference evidence="1" key="1">
    <citation type="journal article" date="2019" name="bioRxiv">
        <title>The Genome of the Zebra Mussel, Dreissena polymorpha: A Resource for Invasive Species Research.</title>
        <authorList>
            <person name="McCartney M.A."/>
            <person name="Auch B."/>
            <person name="Kono T."/>
            <person name="Mallez S."/>
            <person name="Zhang Y."/>
            <person name="Obille A."/>
            <person name="Becker A."/>
            <person name="Abrahante J.E."/>
            <person name="Garbe J."/>
            <person name="Badalamenti J.P."/>
            <person name="Herman A."/>
            <person name="Mangelson H."/>
            <person name="Liachko I."/>
            <person name="Sullivan S."/>
            <person name="Sone E.D."/>
            <person name="Koren S."/>
            <person name="Silverstein K.A.T."/>
            <person name="Beckman K.B."/>
            <person name="Gohl D.M."/>
        </authorList>
    </citation>
    <scope>NUCLEOTIDE SEQUENCE</scope>
    <source>
        <strain evidence="1">Duluth1</strain>
        <tissue evidence="1">Whole animal</tissue>
    </source>
</reference>
<proteinExistence type="predicted"/>
<keyword evidence="2" id="KW-1185">Reference proteome</keyword>
<reference evidence="1" key="2">
    <citation type="submission" date="2020-11" db="EMBL/GenBank/DDBJ databases">
        <authorList>
            <person name="McCartney M.A."/>
            <person name="Auch B."/>
            <person name="Kono T."/>
            <person name="Mallez S."/>
            <person name="Becker A."/>
            <person name="Gohl D.M."/>
            <person name="Silverstein K.A.T."/>
            <person name="Koren S."/>
            <person name="Bechman K.B."/>
            <person name="Herman A."/>
            <person name="Abrahante J.E."/>
            <person name="Garbe J."/>
        </authorList>
    </citation>
    <scope>NUCLEOTIDE SEQUENCE</scope>
    <source>
        <strain evidence="1">Duluth1</strain>
        <tissue evidence="1">Whole animal</tissue>
    </source>
</reference>
<dbReference type="Proteomes" id="UP000828390">
    <property type="component" value="Unassembled WGS sequence"/>
</dbReference>
<evidence type="ECO:0000313" key="2">
    <source>
        <dbReference type="Proteomes" id="UP000828390"/>
    </source>
</evidence>
<protein>
    <submittedName>
        <fullName evidence="1">Uncharacterized protein</fullName>
    </submittedName>
</protein>
<evidence type="ECO:0000313" key="1">
    <source>
        <dbReference type="EMBL" id="KAH3725422.1"/>
    </source>
</evidence>